<feature type="compositionally biased region" description="Basic residues" evidence="1">
    <location>
        <begin position="335"/>
        <end position="345"/>
    </location>
</feature>
<feature type="domain" description="DUF7896" evidence="2">
    <location>
        <begin position="373"/>
        <end position="460"/>
    </location>
</feature>
<feature type="region of interest" description="Disordered" evidence="1">
    <location>
        <begin position="425"/>
        <end position="451"/>
    </location>
</feature>
<keyword evidence="4" id="KW-1185">Reference proteome</keyword>
<dbReference type="Proteomes" id="UP000801864">
    <property type="component" value="Unassembled WGS sequence"/>
</dbReference>
<evidence type="ECO:0000313" key="3">
    <source>
        <dbReference type="EMBL" id="KAF3073923.1"/>
    </source>
</evidence>
<feature type="compositionally biased region" description="Polar residues" evidence="1">
    <location>
        <begin position="483"/>
        <end position="497"/>
    </location>
</feature>
<dbReference type="PANTHER" id="PTHR42031:SF1">
    <property type="entry name" value="KEY LIME PATHOGENICITY PROTEIN"/>
    <property type="match status" value="1"/>
</dbReference>
<sequence>MAYNMEPSPKSMQGTMNSFNINSTRSTPELPVSPDFALQASALPNSANMNQQNCHDLFAQQGRSLSQAAHYSLAPALMYRELSIRSEPIMHQMQTTSSASTGRRTSHEMLFRPLAQVQENSSPDIGVNPQVYLANMAPSPSYMSSTGTNLPLYDMFAGRQSATPSMITASTGIEHAPPMTRENSFVHASPRVDITRMPSSASYADSLSGHATSNFQQSDCSNAFNMPEDLLAVGCGFPNSTTLQYPPLEHQMLMSPAFTPAFIGPTAPGAALMERGDSTCSSKSTSSLANRAREATIRVLQAQSTSIAPMPQPPSQELPRATHGRRTTQQDSKAKQKPKLPKRHCKHCNEIPDGFRGDHELRRHIDAKHRRKVKKFVCRDPRDSGIPTKLRPLNPLARCKACASGKQYNAYYNAAAHLRRTHFRVKPSRGRGATGIGEKRGGKGGGDWPPMPELKAWFMEIEVKADGPASVVTGDDPPDEGSLSPTSASTTHMSADSDTIRGGESTVLASYVDQPAQEEQQFPLLSAVDDSDIDLLGTSQGSETSVFQHVDDLRLFDVAWLDLLSNAGLDYPQL</sequence>
<evidence type="ECO:0000313" key="4">
    <source>
        <dbReference type="Proteomes" id="UP000801864"/>
    </source>
</evidence>
<protein>
    <recommendedName>
        <fullName evidence="2">DUF7896 domain-containing protein</fullName>
    </recommendedName>
</protein>
<evidence type="ECO:0000259" key="2">
    <source>
        <dbReference type="Pfam" id="PF25438"/>
    </source>
</evidence>
<evidence type="ECO:0000256" key="1">
    <source>
        <dbReference type="SAM" id="MobiDB-lite"/>
    </source>
</evidence>
<feature type="region of interest" description="Disordered" evidence="1">
    <location>
        <begin position="468"/>
        <end position="500"/>
    </location>
</feature>
<name>A0A9P5CGV7_9HYPO</name>
<proteinExistence type="predicted"/>
<feature type="region of interest" description="Disordered" evidence="1">
    <location>
        <begin position="303"/>
        <end position="345"/>
    </location>
</feature>
<dbReference type="AlphaFoldDB" id="A0A9P5CGV7"/>
<gene>
    <name evidence="3" type="ORF">CFAM422_003445</name>
</gene>
<comment type="caution">
    <text evidence="3">The sequence shown here is derived from an EMBL/GenBank/DDBJ whole genome shotgun (WGS) entry which is preliminary data.</text>
</comment>
<reference evidence="3 4" key="1">
    <citation type="submission" date="2018-06" db="EMBL/GenBank/DDBJ databases">
        <title>Genome analysis of cellulolytic fungus Trichoderma lentiforme CFAM-422.</title>
        <authorList>
            <person name="Steindorff A.S."/>
            <person name="Formighieri E.F."/>
            <person name="Midorikawa G.E.O."/>
            <person name="Tamietti M.S."/>
            <person name="Ramos E.Z."/>
            <person name="Silva A.S."/>
            <person name="Bon E.P.S."/>
            <person name="Mendes T.D."/>
            <person name="Damaso M.C.T."/>
            <person name="Favaro L.C.L."/>
        </authorList>
    </citation>
    <scope>NUCLEOTIDE SEQUENCE [LARGE SCALE GENOMIC DNA]</scope>
    <source>
        <strain evidence="3 4">CFAM-422</strain>
    </source>
</reference>
<accession>A0A9P5CGV7</accession>
<dbReference type="EMBL" id="QLNT01000005">
    <property type="protein sequence ID" value="KAF3073923.1"/>
    <property type="molecule type" value="Genomic_DNA"/>
</dbReference>
<dbReference type="InterPro" id="IPR057218">
    <property type="entry name" value="DUF7896"/>
</dbReference>
<organism evidence="3 4">
    <name type="scientific">Trichoderma lentiforme</name>
    <dbReference type="NCBI Taxonomy" id="1567552"/>
    <lineage>
        <taxon>Eukaryota</taxon>
        <taxon>Fungi</taxon>
        <taxon>Dikarya</taxon>
        <taxon>Ascomycota</taxon>
        <taxon>Pezizomycotina</taxon>
        <taxon>Sordariomycetes</taxon>
        <taxon>Hypocreomycetidae</taxon>
        <taxon>Hypocreales</taxon>
        <taxon>Hypocreaceae</taxon>
        <taxon>Trichoderma</taxon>
    </lineage>
</organism>
<dbReference type="PANTHER" id="PTHR42031">
    <property type="entry name" value="KEY LIME PATHOGENICITY PROTEIN"/>
    <property type="match status" value="1"/>
</dbReference>
<dbReference type="Pfam" id="PF25438">
    <property type="entry name" value="DUF7896"/>
    <property type="match status" value="1"/>
</dbReference>